<dbReference type="KEGG" id="psol:S284_04080"/>
<dbReference type="Pfam" id="PF00271">
    <property type="entry name" value="Helicase_C"/>
    <property type="match status" value="1"/>
</dbReference>
<keyword evidence="1" id="KW-0547">Nucleotide-binding</keyword>
<evidence type="ECO:0000259" key="8">
    <source>
        <dbReference type="PROSITE" id="PS51194"/>
    </source>
</evidence>
<keyword evidence="4" id="KW-0067">ATP-binding</keyword>
<name>A0A421NV10_9MOLU</name>
<dbReference type="InterPro" id="IPR050079">
    <property type="entry name" value="DEAD_box_RNA_helicase"/>
</dbReference>
<feature type="compositionally biased region" description="Basic residues" evidence="6">
    <location>
        <begin position="440"/>
        <end position="450"/>
    </location>
</feature>
<organism evidence="9 10">
    <name type="scientific">Candidatus Phytoplasma solani</name>
    <dbReference type="NCBI Taxonomy" id="69896"/>
    <lineage>
        <taxon>Bacteria</taxon>
        <taxon>Bacillati</taxon>
        <taxon>Mycoplasmatota</taxon>
        <taxon>Mollicutes</taxon>
        <taxon>Acholeplasmatales</taxon>
        <taxon>Acholeplasmataceae</taxon>
        <taxon>Candidatus Phytoplasma</taxon>
        <taxon>16SrXII (Stolbur group)</taxon>
    </lineage>
</organism>
<dbReference type="AlphaFoldDB" id="A0A421NV10"/>
<keyword evidence="2" id="KW-0378">Hydrolase</keyword>
<dbReference type="CDD" id="cd00268">
    <property type="entry name" value="DEADc"/>
    <property type="match status" value="1"/>
</dbReference>
<dbReference type="InterPro" id="IPR044742">
    <property type="entry name" value="DEAD/DEAH_RhlB"/>
</dbReference>
<comment type="similarity">
    <text evidence="5">Belongs to the DEAD box helicase family.</text>
</comment>
<dbReference type="EMBL" id="MPBG01000007">
    <property type="protein sequence ID" value="RMI87858.1"/>
    <property type="molecule type" value="Genomic_DNA"/>
</dbReference>
<evidence type="ECO:0000256" key="2">
    <source>
        <dbReference type="ARBA" id="ARBA00022801"/>
    </source>
</evidence>
<dbReference type="Pfam" id="PF00270">
    <property type="entry name" value="DEAD"/>
    <property type="match status" value="1"/>
</dbReference>
<feature type="domain" description="Helicase ATP-binding" evidence="7">
    <location>
        <begin position="28"/>
        <end position="196"/>
    </location>
</feature>
<dbReference type="InterPro" id="IPR011545">
    <property type="entry name" value="DEAD/DEAH_box_helicase_dom"/>
</dbReference>
<dbReference type="PROSITE" id="PS51194">
    <property type="entry name" value="HELICASE_CTER"/>
    <property type="match status" value="1"/>
</dbReference>
<dbReference type="InterPro" id="IPR001650">
    <property type="entry name" value="Helicase_C-like"/>
</dbReference>
<feature type="domain" description="Helicase C-terminal" evidence="8">
    <location>
        <begin position="223"/>
        <end position="365"/>
    </location>
</feature>
<evidence type="ECO:0000256" key="5">
    <source>
        <dbReference type="ARBA" id="ARBA00038437"/>
    </source>
</evidence>
<dbReference type="Gene3D" id="3.40.50.300">
    <property type="entry name" value="P-loop containing nucleotide triphosphate hydrolases"/>
    <property type="match status" value="2"/>
</dbReference>
<dbReference type="GO" id="GO:0003676">
    <property type="term" value="F:nucleic acid binding"/>
    <property type="evidence" value="ECO:0007669"/>
    <property type="project" value="InterPro"/>
</dbReference>
<keyword evidence="10" id="KW-1185">Reference proteome</keyword>
<dbReference type="PROSITE" id="PS51192">
    <property type="entry name" value="HELICASE_ATP_BIND_1"/>
    <property type="match status" value="1"/>
</dbReference>
<evidence type="ECO:0000256" key="4">
    <source>
        <dbReference type="ARBA" id="ARBA00022840"/>
    </source>
</evidence>
<dbReference type="GO" id="GO:0005829">
    <property type="term" value="C:cytosol"/>
    <property type="evidence" value="ECO:0007669"/>
    <property type="project" value="TreeGrafter"/>
</dbReference>
<evidence type="ECO:0000259" key="7">
    <source>
        <dbReference type="PROSITE" id="PS51192"/>
    </source>
</evidence>
<dbReference type="GO" id="GO:0016787">
    <property type="term" value="F:hydrolase activity"/>
    <property type="evidence" value="ECO:0007669"/>
    <property type="project" value="UniProtKB-KW"/>
</dbReference>
<evidence type="ECO:0000256" key="1">
    <source>
        <dbReference type="ARBA" id="ARBA00022741"/>
    </source>
</evidence>
<dbReference type="InterPro" id="IPR014001">
    <property type="entry name" value="Helicase_ATP-bd"/>
</dbReference>
<gene>
    <name evidence="9" type="primary">srmB</name>
    <name evidence="9" type="ORF">PSSA1_v1c4790</name>
</gene>
<dbReference type="SMART" id="SM00487">
    <property type="entry name" value="DEXDc"/>
    <property type="match status" value="1"/>
</dbReference>
<dbReference type="GO" id="GO:0005524">
    <property type="term" value="F:ATP binding"/>
    <property type="evidence" value="ECO:0007669"/>
    <property type="project" value="UniProtKB-KW"/>
</dbReference>
<sequence length="466" mass="53746">MSQLQNYIQKKIAQLQFKSLTPIQKEVFASFEKAGNLVGIAPTGTGKTHAYLLPLLSQIDFNKNVLQAIILVPTNDLVFQVLEMLKQVEKSPFTKIFYGGMNKQKTLEQLTNKQPALIISTPDKILQYAFKLKKINLKYVSYLVLDEADMMFDQAFLTTLDPLVNHLKAKILLFSATITTQMKPFINRYFGKANFIDVCNQSSSKCVFFMLETKTSRLQTLISLTKVLNPYLALIFINDKKEQELVFHALNDHKLKILNYNSNLNTKQRKQELKAIHKLKYQYVIASDLASRGIDFDASCVIHYNLPTQLEFFFHRSGRTARMGKKGEVIVLYDPQDNKQKEKINKLINMGVVFHSIALGKDSLLRDNQQKTISQINFKDRPTTQKKYNNKQIKNSSLLQTKNCKTTKPKVTPNYKQKQLKNNLFYPKKRLQSVTFSVKKQTKSSHKLLPKKIQLTRPKKNNKKSH</sequence>
<dbReference type="SMART" id="SM00490">
    <property type="entry name" value="HELICc"/>
    <property type="match status" value="1"/>
</dbReference>
<dbReference type="SUPFAM" id="SSF52540">
    <property type="entry name" value="P-loop containing nucleoside triphosphate hydrolases"/>
    <property type="match status" value="1"/>
</dbReference>
<dbReference type="Proteomes" id="UP000283896">
    <property type="component" value="Unassembled WGS sequence"/>
</dbReference>
<feature type="region of interest" description="Disordered" evidence="6">
    <location>
        <begin position="437"/>
        <end position="466"/>
    </location>
</feature>
<feature type="compositionally biased region" description="Basic residues" evidence="6">
    <location>
        <begin position="457"/>
        <end position="466"/>
    </location>
</feature>
<evidence type="ECO:0000313" key="9">
    <source>
        <dbReference type="EMBL" id="RMI87858.1"/>
    </source>
</evidence>
<proteinExistence type="inferred from homology"/>
<dbReference type="PANTHER" id="PTHR47959">
    <property type="entry name" value="ATP-DEPENDENT RNA HELICASE RHLE-RELATED"/>
    <property type="match status" value="1"/>
</dbReference>
<evidence type="ECO:0000256" key="6">
    <source>
        <dbReference type="SAM" id="MobiDB-lite"/>
    </source>
</evidence>
<dbReference type="GO" id="GO:0003724">
    <property type="term" value="F:RNA helicase activity"/>
    <property type="evidence" value="ECO:0007669"/>
    <property type="project" value="TreeGrafter"/>
</dbReference>
<dbReference type="PANTHER" id="PTHR47959:SF1">
    <property type="entry name" value="ATP-DEPENDENT RNA HELICASE DBPA"/>
    <property type="match status" value="1"/>
</dbReference>
<comment type="caution">
    <text evidence="9">The sequence shown here is derived from an EMBL/GenBank/DDBJ whole genome shotgun (WGS) entry which is preliminary data.</text>
</comment>
<dbReference type="RefSeq" id="WP_023161530.1">
    <property type="nucleotide sequence ID" value="NC_022588.1"/>
</dbReference>
<keyword evidence="3 9" id="KW-0347">Helicase</keyword>
<dbReference type="STRING" id="69896.S284_04080"/>
<dbReference type="CDD" id="cd18787">
    <property type="entry name" value="SF2_C_DEAD"/>
    <property type="match status" value="1"/>
</dbReference>
<evidence type="ECO:0000256" key="3">
    <source>
        <dbReference type="ARBA" id="ARBA00022806"/>
    </source>
</evidence>
<protein>
    <submittedName>
        <fullName evidence="9">Superfamily II DNA/RNA helicase</fullName>
    </submittedName>
</protein>
<dbReference type="InterPro" id="IPR027417">
    <property type="entry name" value="P-loop_NTPase"/>
</dbReference>
<reference evidence="10" key="1">
    <citation type="submission" date="2016-11" db="EMBL/GenBank/DDBJ databases">
        <title>Genome sequence of Candidatus Phytoplasma solani strain SA-1.</title>
        <authorList>
            <person name="Haryono M."/>
            <person name="Samarzija I."/>
            <person name="Seruga Music M."/>
            <person name="Hogenhout S."/>
            <person name="Kuo C.-H."/>
        </authorList>
    </citation>
    <scope>NUCLEOTIDE SEQUENCE [LARGE SCALE GENOMIC DNA]</scope>
    <source>
        <strain evidence="10">SA-1</strain>
    </source>
</reference>
<evidence type="ECO:0000313" key="10">
    <source>
        <dbReference type="Proteomes" id="UP000283896"/>
    </source>
</evidence>
<dbReference type="OrthoDB" id="9805696at2"/>
<accession>A0A421NV10</accession>